<reference evidence="6" key="1">
    <citation type="journal article" date="2020" name="mSystems">
        <title>Genome- and Community-Level Interaction Insights into Carbon Utilization and Element Cycling Functions of Hydrothermarchaeota in Hydrothermal Sediment.</title>
        <authorList>
            <person name="Zhou Z."/>
            <person name="Liu Y."/>
            <person name="Xu W."/>
            <person name="Pan J."/>
            <person name="Luo Z.H."/>
            <person name="Li M."/>
        </authorList>
    </citation>
    <scope>NUCLEOTIDE SEQUENCE [LARGE SCALE GENOMIC DNA]</scope>
    <source>
        <strain evidence="6">SpSt-143</strain>
    </source>
</reference>
<feature type="domain" description="Metallo-beta-lactamase" evidence="5">
    <location>
        <begin position="48"/>
        <end position="251"/>
    </location>
</feature>
<protein>
    <submittedName>
        <fullName evidence="6">MBL fold metallo-hydrolase</fullName>
    </submittedName>
</protein>
<dbReference type="AlphaFoldDB" id="A0A7V2B195"/>
<dbReference type="SMART" id="SM00849">
    <property type="entry name" value="Lactamase_B"/>
    <property type="match status" value="1"/>
</dbReference>
<evidence type="ECO:0000256" key="1">
    <source>
        <dbReference type="ARBA" id="ARBA00007749"/>
    </source>
</evidence>
<evidence type="ECO:0000256" key="3">
    <source>
        <dbReference type="ARBA" id="ARBA00022801"/>
    </source>
</evidence>
<dbReference type="GO" id="GO:0046872">
    <property type="term" value="F:metal ion binding"/>
    <property type="evidence" value="ECO:0007669"/>
    <property type="project" value="UniProtKB-KW"/>
</dbReference>
<dbReference type="InterPro" id="IPR036866">
    <property type="entry name" value="RibonucZ/Hydroxyglut_hydro"/>
</dbReference>
<evidence type="ECO:0000256" key="4">
    <source>
        <dbReference type="ARBA" id="ARBA00022833"/>
    </source>
</evidence>
<comment type="caution">
    <text evidence="6">The sequence shown here is derived from an EMBL/GenBank/DDBJ whole genome shotgun (WGS) entry which is preliminary data.</text>
</comment>
<sequence length="285" mass="32085">MPKIGPYTLHAIETGRFRLDGGAMFGIVPKPLWERYAPADARNRIVLNMRCLLLESSNRLVLIDNGLGDAFDAKFQDLYAVDYEYAELHRSLQALGFSAADVTDVVLTHLHFDHCGGSTRQGRDRQEIAFPNATFYVQERHWSWARRPHLRERASFLQEKLSVLEASGQLQLLKGPGEVLPGVFVEVVNGHTEAQQLVRITGPEGTLVFVADLIPTAVHVRPLWNMGYDIRPLVTIEEKLAFLEQAAAQGWQLFFEHDPEIAVVSLQHSEQGIVAVHPRSLEEVF</sequence>
<keyword evidence="4" id="KW-0862">Zinc</keyword>
<dbReference type="PANTHER" id="PTHR42978">
    <property type="entry name" value="QUORUM-QUENCHING LACTONASE YTNP-RELATED-RELATED"/>
    <property type="match status" value="1"/>
</dbReference>
<evidence type="ECO:0000259" key="5">
    <source>
        <dbReference type="SMART" id="SM00849"/>
    </source>
</evidence>
<organism evidence="6">
    <name type="scientific">Rhodothermus marinus</name>
    <name type="common">Rhodothermus obamensis</name>
    <dbReference type="NCBI Taxonomy" id="29549"/>
    <lineage>
        <taxon>Bacteria</taxon>
        <taxon>Pseudomonadati</taxon>
        <taxon>Rhodothermota</taxon>
        <taxon>Rhodothermia</taxon>
        <taxon>Rhodothermales</taxon>
        <taxon>Rhodothermaceae</taxon>
        <taxon>Rhodothermus</taxon>
    </lineage>
</organism>
<keyword evidence="2" id="KW-0479">Metal-binding</keyword>
<dbReference type="EMBL" id="DSGB01000005">
    <property type="protein sequence ID" value="HER96446.1"/>
    <property type="molecule type" value="Genomic_DNA"/>
</dbReference>
<dbReference type="Gene3D" id="3.60.15.10">
    <property type="entry name" value="Ribonuclease Z/Hydroxyacylglutathione hydrolase-like"/>
    <property type="match status" value="1"/>
</dbReference>
<evidence type="ECO:0000256" key="2">
    <source>
        <dbReference type="ARBA" id="ARBA00022723"/>
    </source>
</evidence>
<dbReference type="InterPro" id="IPR051013">
    <property type="entry name" value="MBL_superfamily_lactonases"/>
</dbReference>
<dbReference type="SUPFAM" id="SSF56281">
    <property type="entry name" value="Metallo-hydrolase/oxidoreductase"/>
    <property type="match status" value="1"/>
</dbReference>
<proteinExistence type="inferred from homology"/>
<dbReference type="PANTHER" id="PTHR42978:SF6">
    <property type="entry name" value="QUORUM-QUENCHING LACTONASE YTNP-RELATED"/>
    <property type="match status" value="1"/>
</dbReference>
<dbReference type="CDD" id="cd16281">
    <property type="entry name" value="metallo-hydrolase-like_MBL-fold"/>
    <property type="match status" value="1"/>
</dbReference>
<gene>
    <name evidence="6" type="ORF">ENO59_08015</name>
</gene>
<comment type="similarity">
    <text evidence="1">Belongs to the metallo-beta-lactamase superfamily.</text>
</comment>
<dbReference type="Pfam" id="PF00753">
    <property type="entry name" value="Lactamase_B"/>
    <property type="match status" value="1"/>
</dbReference>
<dbReference type="InterPro" id="IPR001279">
    <property type="entry name" value="Metallo-B-lactamas"/>
</dbReference>
<keyword evidence="3 6" id="KW-0378">Hydrolase</keyword>
<evidence type="ECO:0000313" key="6">
    <source>
        <dbReference type="EMBL" id="HER96446.1"/>
    </source>
</evidence>
<name>A0A7V2B195_RHOMR</name>
<dbReference type="GO" id="GO:0016787">
    <property type="term" value="F:hydrolase activity"/>
    <property type="evidence" value="ECO:0007669"/>
    <property type="project" value="UniProtKB-KW"/>
</dbReference>
<accession>A0A7V2B195</accession>